<dbReference type="SUPFAM" id="SSF56784">
    <property type="entry name" value="HAD-like"/>
    <property type="match status" value="1"/>
</dbReference>
<gene>
    <name evidence="1" type="ORF">GCM10023149_22210</name>
</gene>
<dbReference type="Gene3D" id="1.10.150.240">
    <property type="entry name" value="Putative phosphatase, domain 2"/>
    <property type="match status" value="1"/>
</dbReference>
<dbReference type="Proteomes" id="UP001500582">
    <property type="component" value="Unassembled WGS sequence"/>
</dbReference>
<dbReference type="PRINTS" id="PR00413">
    <property type="entry name" value="HADHALOGNASE"/>
</dbReference>
<dbReference type="Pfam" id="PF13419">
    <property type="entry name" value="HAD_2"/>
    <property type="match status" value="1"/>
</dbReference>
<sequence>MLNGGKTIKALFLDIGGVMLTNGWDTAARVEAANIFSLDFAEMNGRHRIIFDAYESGKTTLDEYLDLLVFYEPRAFSKEEFKTFMAEKSQPYPDMLKLISDIKHKYNLRTIAVNNEGRELNEYRVKQFNLRSFIDVFASSCYIHVRKPDKDIYNMAIDLAQVDPDEAIYVDDRLVFIQAAQKMGINTIHHTDISNTIEAFATFGIETENLTENTNSLSN</sequence>
<dbReference type="SFLD" id="SFLDS00003">
    <property type="entry name" value="Haloacid_Dehalogenase"/>
    <property type="match status" value="1"/>
</dbReference>
<dbReference type="Gene3D" id="3.40.50.1000">
    <property type="entry name" value="HAD superfamily/HAD-like"/>
    <property type="match status" value="1"/>
</dbReference>
<dbReference type="InterPro" id="IPR023198">
    <property type="entry name" value="PGP-like_dom2"/>
</dbReference>
<keyword evidence="2" id="KW-1185">Reference proteome</keyword>
<organism evidence="1 2">
    <name type="scientific">Mucilaginibacter gynuensis</name>
    <dbReference type="NCBI Taxonomy" id="1302236"/>
    <lineage>
        <taxon>Bacteria</taxon>
        <taxon>Pseudomonadati</taxon>
        <taxon>Bacteroidota</taxon>
        <taxon>Sphingobacteriia</taxon>
        <taxon>Sphingobacteriales</taxon>
        <taxon>Sphingobacteriaceae</taxon>
        <taxon>Mucilaginibacter</taxon>
    </lineage>
</organism>
<dbReference type="InterPro" id="IPR023214">
    <property type="entry name" value="HAD_sf"/>
</dbReference>
<dbReference type="EMBL" id="BAABFT010000005">
    <property type="protein sequence ID" value="GAA4322100.1"/>
    <property type="molecule type" value="Genomic_DNA"/>
</dbReference>
<dbReference type="RefSeq" id="WP_345211138.1">
    <property type="nucleotide sequence ID" value="NZ_BAABFT010000005.1"/>
</dbReference>
<name>A0ABP8GDJ3_9SPHI</name>
<evidence type="ECO:0000313" key="1">
    <source>
        <dbReference type="EMBL" id="GAA4322100.1"/>
    </source>
</evidence>
<accession>A0ABP8GDJ3</accession>
<dbReference type="PANTHER" id="PTHR43611:SF3">
    <property type="entry name" value="FLAVIN MONONUCLEOTIDE HYDROLASE 1, CHLOROPLATIC"/>
    <property type="match status" value="1"/>
</dbReference>
<dbReference type="PANTHER" id="PTHR43611">
    <property type="entry name" value="ALPHA-D-GLUCOSE 1-PHOSPHATE PHOSPHATASE"/>
    <property type="match status" value="1"/>
</dbReference>
<dbReference type="SFLD" id="SFLDG01129">
    <property type="entry name" value="C1.5:_HAD__Beta-PGM__Phosphata"/>
    <property type="match status" value="1"/>
</dbReference>
<dbReference type="CDD" id="cd02603">
    <property type="entry name" value="HAD_sEH-N_like"/>
    <property type="match status" value="1"/>
</dbReference>
<dbReference type="InterPro" id="IPR036412">
    <property type="entry name" value="HAD-like_sf"/>
</dbReference>
<protein>
    <submittedName>
        <fullName evidence="1">HAD family phosphatase</fullName>
    </submittedName>
</protein>
<evidence type="ECO:0000313" key="2">
    <source>
        <dbReference type="Proteomes" id="UP001500582"/>
    </source>
</evidence>
<comment type="caution">
    <text evidence="1">The sequence shown here is derived from an EMBL/GenBank/DDBJ whole genome shotgun (WGS) entry which is preliminary data.</text>
</comment>
<dbReference type="NCBIfam" id="TIGR01509">
    <property type="entry name" value="HAD-SF-IA-v3"/>
    <property type="match status" value="1"/>
</dbReference>
<dbReference type="InterPro" id="IPR006439">
    <property type="entry name" value="HAD-SF_hydro_IA"/>
</dbReference>
<reference evidence="2" key="1">
    <citation type="journal article" date="2019" name="Int. J. Syst. Evol. Microbiol.">
        <title>The Global Catalogue of Microorganisms (GCM) 10K type strain sequencing project: providing services to taxonomists for standard genome sequencing and annotation.</title>
        <authorList>
            <consortium name="The Broad Institute Genomics Platform"/>
            <consortium name="The Broad Institute Genome Sequencing Center for Infectious Disease"/>
            <person name="Wu L."/>
            <person name="Ma J."/>
        </authorList>
    </citation>
    <scope>NUCLEOTIDE SEQUENCE [LARGE SCALE GENOMIC DNA]</scope>
    <source>
        <strain evidence="2">JCM 17705</strain>
    </source>
</reference>
<dbReference type="InterPro" id="IPR041492">
    <property type="entry name" value="HAD_2"/>
</dbReference>
<proteinExistence type="predicted"/>